<keyword evidence="7 11" id="KW-0479">Metal-binding</keyword>
<comment type="similarity">
    <text evidence="4 11">Belongs to the MoeA family.</text>
</comment>
<dbReference type="SUPFAM" id="SSF63882">
    <property type="entry name" value="MoeA N-terminal region -like"/>
    <property type="match status" value="1"/>
</dbReference>
<comment type="catalytic activity">
    <reaction evidence="10">
        <text>adenylyl-molybdopterin + molybdate = Mo-molybdopterin + AMP + H(+)</text>
        <dbReference type="Rhea" id="RHEA:35047"/>
        <dbReference type="ChEBI" id="CHEBI:15378"/>
        <dbReference type="ChEBI" id="CHEBI:36264"/>
        <dbReference type="ChEBI" id="CHEBI:62727"/>
        <dbReference type="ChEBI" id="CHEBI:71302"/>
        <dbReference type="ChEBI" id="CHEBI:456215"/>
        <dbReference type="EC" id="2.10.1.1"/>
    </reaction>
</comment>
<evidence type="ECO:0000256" key="11">
    <source>
        <dbReference type="RuleBase" id="RU365090"/>
    </source>
</evidence>
<dbReference type="EMBL" id="LPXH01000034">
    <property type="protein sequence ID" value="KUF39845.1"/>
    <property type="molecule type" value="Genomic_DNA"/>
</dbReference>
<evidence type="ECO:0000256" key="4">
    <source>
        <dbReference type="ARBA" id="ARBA00010763"/>
    </source>
</evidence>
<evidence type="ECO:0000256" key="10">
    <source>
        <dbReference type="ARBA" id="ARBA00047317"/>
    </source>
</evidence>
<evidence type="ECO:0000256" key="9">
    <source>
        <dbReference type="ARBA" id="ARBA00023150"/>
    </source>
</evidence>
<dbReference type="InterPro" id="IPR005110">
    <property type="entry name" value="MoeA_linker/N"/>
</dbReference>
<dbReference type="GO" id="GO:0005829">
    <property type="term" value="C:cytosol"/>
    <property type="evidence" value="ECO:0007669"/>
    <property type="project" value="TreeGrafter"/>
</dbReference>
<dbReference type="NCBIfam" id="TIGR00177">
    <property type="entry name" value="molyb_syn"/>
    <property type="match status" value="1"/>
</dbReference>
<keyword evidence="14" id="KW-1185">Reference proteome</keyword>
<feature type="domain" description="MoaB/Mog" evidence="12">
    <location>
        <begin position="178"/>
        <end position="328"/>
    </location>
</feature>
<dbReference type="UniPathway" id="UPA00344"/>
<comment type="cofactor">
    <cofactor evidence="1 11">
        <name>Mg(2+)</name>
        <dbReference type="ChEBI" id="CHEBI:18420"/>
    </cofactor>
</comment>
<evidence type="ECO:0000256" key="8">
    <source>
        <dbReference type="ARBA" id="ARBA00022842"/>
    </source>
</evidence>
<dbReference type="Proteomes" id="UP000053300">
    <property type="component" value="Unassembled WGS sequence"/>
</dbReference>
<organism evidence="13 14">
    <name type="scientific">Comamonas kerstersii</name>
    <dbReference type="NCBI Taxonomy" id="225992"/>
    <lineage>
        <taxon>Bacteria</taxon>
        <taxon>Pseudomonadati</taxon>
        <taxon>Pseudomonadota</taxon>
        <taxon>Betaproteobacteria</taxon>
        <taxon>Burkholderiales</taxon>
        <taxon>Comamonadaceae</taxon>
        <taxon>Comamonas</taxon>
    </lineage>
</organism>
<protein>
    <recommendedName>
        <fullName evidence="11">Molybdopterin molybdenumtransferase</fullName>
        <ecNumber evidence="11">2.10.1.1</ecNumber>
    </recommendedName>
</protein>
<keyword evidence="8 11" id="KW-0460">Magnesium</keyword>
<dbReference type="NCBIfam" id="NF045515">
    <property type="entry name" value="Glp_gephyrin"/>
    <property type="match status" value="1"/>
</dbReference>
<comment type="caution">
    <text evidence="13">The sequence shown here is derived from an EMBL/GenBank/DDBJ whole genome shotgun (WGS) entry which is preliminary data.</text>
</comment>
<dbReference type="Pfam" id="PF03453">
    <property type="entry name" value="MoeA_N"/>
    <property type="match status" value="1"/>
</dbReference>
<evidence type="ECO:0000256" key="3">
    <source>
        <dbReference type="ARBA" id="ARBA00005046"/>
    </source>
</evidence>
<dbReference type="InterPro" id="IPR005111">
    <property type="entry name" value="MoeA_C_domain_IV"/>
</dbReference>
<keyword evidence="6 11" id="KW-0808">Transferase</keyword>
<evidence type="ECO:0000256" key="5">
    <source>
        <dbReference type="ARBA" id="ARBA00022505"/>
    </source>
</evidence>
<dbReference type="EC" id="2.10.1.1" evidence="11"/>
<dbReference type="InterPro" id="IPR036688">
    <property type="entry name" value="MoeA_C_domain_IV_sf"/>
</dbReference>
<dbReference type="InterPro" id="IPR036425">
    <property type="entry name" value="MoaB/Mog-like_dom_sf"/>
</dbReference>
<dbReference type="InterPro" id="IPR036135">
    <property type="entry name" value="MoeA_linker/N_sf"/>
</dbReference>
<dbReference type="SMART" id="SM00852">
    <property type="entry name" value="MoCF_biosynth"/>
    <property type="match status" value="1"/>
</dbReference>
<dbReference type="FunFam" id="2.170.190.11:FF:000001">
    <property type="entry name" value="Molybdopterin molybdenumtransferase"/>
    <property type="match status" value="1"/>
</dbReference>
<comment type="function">
    <text evidence="2 11">Catalyzes the insertion of molybdate into adenylated molybdopterin with the concomitant release of AMP.</text>
</comment>
<dbReference type="RefSeq" id="WP_058880124.1">
    <property type="nucleotide sequence ID" value="NZ_LPXH01000034.1"/>
</dbReference>
<keyword evidence="5 11" id="KW-0500">Molybdenum</keyword>
<sequence>MAAMTTLDDALAHVLAKAQLLGVEHVDLFNADGRVLAQDCISALQVPPQDNSAMDGYAVRVADITAAGVQLPVSQRIPAGHVGTELQPGTVARIFTGAPVPPGADAVLMQEDTQVLDDGRVQFNAVPKLGQNIRRAGEDIALHSAVLSRGMRLTPAAVGLAASIGMATLPVGRKPRVALFSTGDELVIPGTVAPQDMQPGHIYNSNRYFLRALLQRLGCEVVDGGILPDNREQTVEAIHRVAQDCDLVLSSAGVSVGEEDHVKPAVEQQGELNLWMISMKPGKPFAYGRVFRNGKDDAQGVAHFMGLPGNPVSSFITFLLLVRPFVLRLQGMEDVAPKAIEVTAQFDWLKNEKRREFLRARHTGNGGLALFGNQGSGVLTSTVWGDGLIDNPPLTQIRQGDIVRFIPFSELM</sequence>
<dbReference type="Gene3D" id="2.170.190.11">
    <property type="entry name" value="Molybdopterin biosynthesis moea protein, domain 3"/>
    <property type="match status" value="1"/>
</dbReference>
<reference evidence="13 14" key="1">
    <citation type="submission" date="2015-12" db="EMBL/GenBank/DDBJ databases">
        <title>Complete genome sequence of a multi-drug resistant strain Acidovorax sp. 12322-1.</title>
        <authorList>
            <person name="Ming D."/>
            <person name="Wang M."/>
            <person name="Hu S."/>
            <person name="Zhou Y."/>
            <person name="Jiang T."/>
        </authorList>
    </citation>
    <scope>NUCLEOTIDE SEQUENCE [LARGE SCALE GENOMIC DNA]</scope>
    <source>
        <strain evidence="13 14">12322-1</strain>
    </source>
</reference>
<dbReference type="STRING" id="225992.B5M06_01890"/>
<evidence type="ECO:0000256" key="7">
    <source>
        <dbReference type="ARBA" id="ARBA00022723"/>
    </source>
</evidence>
<keyword evidence="9 11" id="KW-0501">Molybdenum cofactor biosynthesis</keyword>
<accession>A0A0W7YXB4</accession>
<proteinExistence type="inferred from homology"/>
<dbReference type="GO" id="GO:0006777">
    <property type="term" value="P:Mo-molybdopterin cofactor biosynthetic process"/>
    <property type="evidence" value="ECO:0007669"/>
    <property type="project" value="UniProtKB-UniRule"/>
</dbReference>
<dbReference type="SUPFAM" id="SSF63867">
    <property type="entry name" value="MoeA C-terminal domain-like"/>
    <property type="match status" value="1"/>
</dbReference>
<gene>
    <name evidence="13" type="ORF">AS359_13435</name>
</gene>
<dbReference type="GO" id="GO:0046872">
    <property type="term" value="F:metal ion binding"/>
    <property type="evidence" value="ECO:0007669"/>
    <property type="project" value="UniProtKB-UniRule"/>
</dbReference>
<dbReference type="PANTHER" id="PTHR10192">
    <property type="entry name" value="MOLYBDOPTERIN BIOSYNTHESIS PROTEIN"/>
    <property type="match status" value="1"/>
</dbReference>
<evidence type="ECO:0000313" key="14">
    <source>
        <dbReference type="Proteomes" id="UP000053300"/>
    </source>
</evidence>
<name>A0A0W7YXB4_9BURK</name>
<dbReference type="Gene3D" id="3.90.105.10">
    <property type="entry name" value="Molybdopterin biosynthesis moea protein, domain 2"/>
    <property type="match status" value="1"/>
</dbReference>
<dbReference type="Gene3D" id="3.40.980.10">
    <property type="entry name" value="MoaB/Mog-like domain"/>
    <property type="match status" value="1"/>
</dbReference>
<comment type="pathway">
    <text evidence="3 11">Cofactor biosynthesis; molybdopterin biosynthesis.</text>
</comment>
<dbReference type="PANTHER" id="PTHR10192:SF5">
    <property type="entry name" value="GEPHYRIN"/>
    <property type="match status" value="1"/>
</dbReference>
<dbReference type="AlphaFoldDB" id="A0A0W7YXB4"/>
<dbReference type="SUPFAM" id="SSF53218">
    <property type="entry name" value="Molybdenum cofactor biosynthesis proteins"/>
    <property type="match status" value="1"/>
</dbReference>
<evidence type="ECO:0000256" key="1">
    <source>
        <dbReference type="ARBA" id="ARBA00001946"/>
    </source>
</evidence>
<dbReference type="GO" id="GO:0061599">
    <property type="term" value="F:molybdopterin molybdotransferase activity"/>
    <property type="evidence" value="ECO:0007669"/>
    <property type="project" value="UniProtKB-UniRule"/>
</dbReference>
<evidence type="ECO:0000313" key="13">
    <source>
        <dbReference type="EMBL" id="KUF39845.1"/>
    </source>
</evidence>
<evidence type="ECO:0000259" key="12">
    <source>
        <dbReference type="SMART" id="SM00852"/>
    </source>
</evidence>
<dbReference type="FunFam" id="3.40.980.10:FF:000004">
    <property type="entry name" value="Molybdopterin molybdenumtransferase"/>
    <property type="match status" value="1"/>
</dbReference>
<dbReference type="InterPro" id="IPR038987">
    <property type="entry name" value="MoeA-like"/>
</dbReference>
<dbReference type="Gene3D" id="2.40.340.10">
    <property type="entry name" value="MoeA, C-terminal, domain IV"/>
    <property type="match status" value="1"/>
</dbReference>
<evidence type="ECO:0000256" key="6">
    <source>
        <dbReference type="ARBA" id="ARBA00022679"/>
    </source>
</evidence>
<dbReference type="Pfam" id="PF03454">
    <property type="entry name" value="MoeA_C"/>
    <property type="match status" value="1"/>
</dbReference>
<dbReference type="InterPro" id="IPR001453">
    <property type="entry name" value="MoaB/Mog_dom"/>
</dbReference>
<evidence type="ECO:0000256" key="2">
    <source>
        <dbReference type="ARBA" id="ARBA00002901"/>
    </source>
</evidence>
<dbReference type="Pfam" id="PF00994">
    <property type="entry name" value="MoCF_biosynth"/>
    <property type="match status" value="1"/>
</dbReference>
<dbReference type="CDD" id="cd00887">
    <property type="entry name" value="MoeA"/>
    <property type="match status" value="1"/>
</dbReference>